<name>A0A0B0PXM2_GOSAR</name>
<organism evidence="1 2">
    <name type="scientific">Gossypium arboreum</name>
    <name type="common">Tree cotton</name>
    <name type="synonym">Gossypium nanking</name>
    <dbReference type="NCBI Taxonomy" id="29729"/>
    <lineage>
        <taxon>Eukaryota</taxon>
        <taxon>Viridiplantae</taxon>
        <taxon>Streptophyta</taxon>
        <taxon>Embryophyta</taxon>
        <taxon>Tracheophyta</taxon>
        <taxon>Spermatophyta</taxon>
        <taxon>Magnoliopsida</taxon>
        <taxon>eudicotyledons</taxon>
        <taxon>Gunneridae</taxon>
        <taxon>Pentapetalae</taxon>
        <taxon>rosids</taxon>
        <taxon>malvids</taxon>
        <taxon>Malvales</taxon>
        <taxon>Malvaceae</taxon>
        <taxon>Malvoideae</taxon>
        <taxon>Gossypium</taxon>
    </lineage>
</organism>
<sequence>MPIYSATGRTYTSTRIT</sequence>
<gene>
    <name evidence="1" type="ORF">F383_12055</name>
</gene>
<dbReference type="AlphaFoldDB" id="A0A0B0PXM2"/>
<reference evidence="2" key="1">
    <citation type="submission" date="2014-09" db="EMBL/GenBank/DDBJ databases">
        <authorList>
            <person name="Mudge J."/>
            <person name="Ramaraj T."/>
            <person name="Lindquist I.E."/>
            <person name="Bharti A.K."/>
            <person name="Sundararajan A."/>
            <person name="Cameron C.T."/>
            <person name="Woodward J.E."/>
            <person name="May G.D."/>
            <person name="Brubaker C."/>
            <person name="Broadhvest J."/>
            <person name="Wilkins T.A."/>
        </authorList>
    </citation>
    <scope>NUCLEOTIDE SEQUENCE</scope>
    <source>
        <strain evidence="2">cv. AKA8401</strain>
    </source>
</reference>
<accession>A0A0B0PXM2</accession>
<protein>
    <submittedName>
        <fullName evidence="1">Uncharacterized protein</fullName>
    </submittedName>
</protein>
<dbReference type="Proteomes" id="UP000032142">
    <property type="component" value="Unassembled WGS sequence"/>
</dbReference>
<evidence type="ECO:0000313" key="2">
    <source>
        <dbReference type="Proteomes" id="UP000032142"/>
    </source>
</evidence>
<dbReference type="EMBL" id="KN450792">
    <property type="protein sequence ID" value="KHG29612.1"/>
    <property type="molecule type" value="Genomic_DNA"/>
</dbReference>
<evidence type="ECO:0000313" key="1">
    <source>
        <dbReference type="EMBL" id="KHG29612.1"/>
    </source>
</evidence>
<proteinExistence type="predicted"/>
<keyword evidence="2" id="KW-1185">Reference proteome</keyword>